<keyword evidence="2" id="KW-0812">Transmembrane</keyword>
<dbReference type="EMBL" id="NQVE01000133">
    <property type="protein sequence ID" value="RAL45450.1"/>
    <property type="molecule type" value="Genomic_DNA"/>
</dbReference>
<dbReference type="Proteomes" id="UP000249390">
    <property type="component" value="Unassembled WGS sequence"/>
</dbReference>
<evidence type="ECO:0000256" key="2">
    <source>
        <dbReference type="SAM" id="Phobius"/>
    </source>
</evidence>
<feature type="transmembrane region" description="Helical" evidence="2">
    <location>
        <begin position="134"/>
        <end position="154"/>
    </location>
</feature>
<feature type="region of interest" description="Disordered" evidence="1">
    <location>
        <begin position="283"/>
        <end position="321"/>
    </location>
</feature>
<proteinExistence type="predicted"/>
<dbReference type="Pfam" id="PF11282">
    <property type="entry name" value="DUF3082"/>
    <property type="match status" value="1"/>
</dbReference>
<dbReference type="PANTHER" id="PTHR35733:SF1">
    <property type="entry name" value="OS02G0307800 PROTEIN"/>
    <property type="match status" value="1"/>
</dbReference>
<keyword evidence="2" id="KW-0472">Membrane</keyword>
<keyword evidence="4" id="KW-1185">Reference proteome</keyword>
<dbReference type="PANTHER" id="PTHR35733">
    <property type="entry name" value="OS02G0307800 PROTEIN"/>
    <property type="match status" value="1"/>
</dbReference>
<dbReference type="InterPro" id="IPR021434">
    <property type="entry name" value="DUF3082"/>
</dbReference>
<feature type="compositionally biased region" description="Polar residues" evidence="1">
    <location>
        <begin position="283"/>
        <end position="309"/>
    </location>
</feature>
<gene>
    <name evidence="3" type="ORF">DM860_014839</name>
</gene>
<accession>A0A328DJL7</accession>
<reference evidence="3 4" key="1">
    <citation type="submission" date="2018-06" db="EMBL/GenBank/DDBJ databases">
        <title>The Genome of Cuscuta australis (Dodder) Provides Insight into the Evolution of Plant Parasitism.</title>
        <authorList>
            <person name="Liu H."/>
        </authorList>
    </citation>
    <scope>NUCLEOTIDE SEQUENCE [LARGE SCALE GENOMIC DNA]</scope>
    <source>
        <strain evidence="4">cv. Yunnan</strain>
        <tissue evidence="3">Vines</tissue>
    </source>
</reference>
<organism evidence="3 4">
    <name type="scientific">Cuscuta australis</name>
    <dbReference type="NCBI Taxonomy" id="267555"/>
    <lineage>
        <taxon>Eukaryota</taxon>
        <taxon>Viridiplantae</taxon>
        <taxon>Streptophyta</taxon>
        <taxon>Embryophyta</taxon>
        <taxon>Tracheophyta</taxon>
        <taxon>Spermatophyta</taxon>
        <taxon>Magnoliopsida</taxon>
        <taxon>eudicotyledons</taxon>
        <taxon>Gunneridae</taxon>
        <taxon>Pentapetalae</taxon>
        <taxon>asterids</taxon>
        <taxon>lamiids</taxon>
        <taxon>Solanales</taxon>
        <taxon>Convolvulaceae</taxon>
        <taxon>Cuscuteae</taxon>
        <taxon>Cuscuta</taxon>
        <taxon>Cuscuta subgen. Grammica</taxon>
        <taxon>Cuscuta sect. Cleistogrammica</taxon>
    </lineage>
</organism>
<evidence type="ECO:0008006" key="5">
    <source>
        <dbReference type="Google" id="ProtNLM"/>
    </source>
</evidence>
<evidence type="ECO:0000313" key="4">
    <source>
        <dbReference type="Proteomes" id="UP000249390"/>
    </source>
</evidence>
<dbReference type="GO" id="GO:0009535">
    <property type="term" value="C:chloroplast thylakoid membrane"/>
    <property type="evidence" value="ECO:0007669"/>
    <property type="project" value="TreeGrafter"/>
</dbReference>
<feature type="transmembrane region" description="Helical" evidence="2">
    <location>
        <begin position="249"/>
        <end position="271"/>
    </location>
</feature>
<evidence type="ECO:0000256" key="1">
    <source>
        <dbReference type="SAM" id="MobiDB-lite"/>
    </source>
</evidence>
<sequence length="321" mass="35057">MEYKCEVCTLQTVLPLSVSHTAISTVSENPLAVSPSRSYLFLICQNPRMRGAQHCSFSIVSSLRPLKPSFAPFNFSVYNPIKTLRPVRAQKLLPARQESWLANASPPLHLEEGPIELPSSDSSIFASSDDPTPIQIATSLLLTGAISVFLFRSLRLRLKRAKELKLRSSGVKQMSELEAIESLKGIMLTPTDAKDPPPSPVQALFGGLTAGVIALVLYKFTTTIESSLNRQAISDNFSVRQMTITIRTIVNGLFYLATCVFGMNSIGLFLYSGQLVLNLLSGSSTPSQETENKRQTQLSSDPVDTSGRNINKDDIASESTD</sequence>
<keyword evidence="2" id="KW-1133">Transmembrane helix</keyword>
<protein>
    <recommendedName>
        <fullName evidence="5">DUF3082 domain-containing protein</fullName>
    </recommendedName>
</protein>
<comment type="caution">
    <text evidence="3">The sequence shown here is derived from an EMBL/GenBank/DDBJ whole genome shotgun (WGS) entry which is preliminary data.</text>
</comment>
<evidence type="ECO:0000313" key="3">
    <source>
        <dbReference type="EMBL" id="RAL45450.1"/>
    </source>
</evidence>
<name>A0A328DJL7_9ASTE</name>
<dbReference type="AlphaFoldDB" id="A0A328DJL7"/>